<gene>
    <name evidence="2" type="ORF">H2200_009304</name>
</gene>
<dbReference type="AlphaFoldDB" id="A0AA38X455"/>
<dbReference type="Proteomes" id="UP001172673">
    <property type="component" value="Unassembled WGS sequence"/>
</dbReference>
<proteinExistence type="predicted"/>
<evidence type="ECO:0000313" key="2">
    <source>
        <dbReference type="EMBL" id="KAJ9606343.1"/>
    </source>
</evidence>
<dbReference type="EMBL" id="JAPDRK010000014">
    <property type="protein sequence ID" value="KAJ9606343.1"/>
    <property type="molecule type" value="Genomic_DNA"/>
</dbReference>
<keyword evidence="3" id="KW-1185">Reference proteome</keyword>
<feature type="region of interest" description="Disordered" evidence="1">
    <location>
        <begin position="34"/>
        <end position="65"/>
    </location>
</feature>
<accession>A0AA38X455</accession>
<feature type="compositionally biased region" description="Basic and acidic residues" evidence="1">
    <location>
        <begin position="56"/>
        <end position="65"/>
    </location>
</feature>
<sequence>MSISRSLSKDMLHAYLYSTNNLIDYLVHTHTRTLRNNQDDKIGDSTTTHTTSTQQKSKEKKKDEAVVRKLEADMTKLTDSTLLHDARAYQQGLKEGRRSYLY</sequence>
<organism evidence="2 3">
    <name type="scientific">Cladophialophora chaetospira</name>
    <dbReference type="NCBI Taxonomy" id="386627"/>
    <lineage>
        <taxon>Eukaryota</taxon>
        <taxon>Fungi</taxon>
        <taxon>Dikarya</taxon>
        <taxon>Ascomycota</taxon>
        <taxon>Pezizomycotina</taxon>
        <taxon>Eurotiomycetes</taxon>
        <taxon>Chaetothyriomycetidae</taxon>
        <taxon>Chaetothyriales</taxon>
        <taxon>Herpotrichiellaceae</taxon>
        <taxon>Cladophialophora</taxon>
    </lineage>
</organism>
<name>A0AA38X455_9EURO</name>
<comment type="caution">
    <text evidence="2">The sequence shown here is derived from an EMBL/GenBank/DDBJ whole genome shotgun (WGS) entry which is preliminary data.</text>
</comment>
<evidence type="ECO:0000256" key="1">
    <source>
        <dbReference type="SAM" id="MobiDB-lite"/>
    </source>
</evidence>
<feature type="compositionally biased region" description="Low complexity" evidence="1">
    <location>
        <begin position="45"/>
        <end position="55"/>
    </location>
</feature>
<evidence type="ECO:0000313" key="3">
    <source>
        <dbReference type="Proteomes" id="UP001172673"/>
    </source>
</evidence>
<protein>
    <submittedName>
        <fullName evidence="2">Uncharacterized protein</fullName>
    </submittedName>
</protein>
<reference evidence="2" key="1">
    <citation type="submission" date="2022-10" db="EMBL/GenBank/DDBJ databases">
        <title>Culturing micro-colonial fungi from biological soil crusts in the Mojave desert and describing Neophaeococcomyces mojavensis, and introducing the new genera and species Taxawa tesnikishii.</title>
        <authorList>
            <person name="Kurbessoian T."/>
            <person name="Stajich J.E."/>
        </authorList>
    </citation>
    <scope>NUCLEOTIDE SEQUENCE</scope>
    <source>
        <strain evidence="2">TK_41</strain>
    </source>
</reference>